<dbReference type="PATRIC" id="fig|1329909.3.peg.3100"/>
<organism evidence="2 3">
    <name type="scientific">Sphingobium quisquiliarum P25</name>
    <dbReference type="NCBI Taxonomy" id="1329909"/>
    <lineage>
        <taxon>Bacteria</taxon>
        <taxon>Pseudomonadati</taxon>
        <taxon>Pseudomonadota</taxon>
        <taxon>Alphaproteobacteria</taxon>
        <taxon>Sphingomonadales</taxon>
        <taxon>Sphingomonadaceae</taxon>
        <taxon>Sphingobium</taxon>
    </lineage>
</organism>
<evidence type="ECO:0000313" key="3">
    <source>
        <dbReference type="Proteomes" id="UP000015525"/>
    </source>
</evidence>
<keyword evidence="3" id="KW-1185">Reference proteome</keyword>
<dbReference type="AlphaFoldDB" id="T0GG38"/>
<evidence type="ECO:0000256" key="1">
    <source>
        <dbReference type="SAM" id="MobiDB-lite"/>
    </source>
</evidence>
<feature type="compositionally biased region" description="Basic and acidic residues" evidence="1">
    <location>
        <begin position="80"/>
        <end position="117"/>
    </location>
</feature>
<name>T0GG38_9SPHN</name>
<proteinExistence type="predicted"/>
<dbReference type="EMBL" id="ATHO01000144">
    <property type="protein sequence ID" value="EQB02696.1"/>
    <property type="molecule type" value="Genomic_DNA"/>
</dbReference>
<sequence>MGGVPLAMEQRTLIERLARHLAAGDPDQWQGRVADAASILAIMKDPDAHMREAGDETLWRAMIDAALRQRWQVAGGEGGDEARPGTDEEGEFRLHPHGVTDSRAEWVHVHNPQEKSS</sequence>
<dbReference type="Proteomes" id="UP000015525">
    <property type="component" value="Unassembled WGS sequence"/>
</dbReference>
<evidence type="ECO:0000313" key="2">
    <source>
        <dbReference type="EMBL" id="EQB02696.1"/>
    </source>
</evidence>
<feature type="region of interest" description="Disordered" evidence="1">
    <location>
        <begin position="75"/>
        <end position="117"/>
    </location>
</feature>
<protein>
    <submittedName>
        <fullName evidence="2">Uncharacterized protein</fullName>
    </submittedName>
</protein>
<comment type="caution">
    <text evidence="2">The sequence shown here is derived from an EMBL/GenBank/DDBJ whole genome shotgun (WGS) entry which is preliminary data.</text>
</comment>
<reference evidence="2 3" key="1">
    <citation type="journal article" date="2013" name="Genome Announc.">
        <title>Draft Genome Sequence of Sphingobium quisquiliarum Strain P25T, a Novel Hexachlorocyclohexane (HCH)-Degrading Bacterium Isolated from an HCH Dumpsite.</title>
        <authorList>
            <person name="Kumar Singh A."/>
            <person name="Sangwan N."/>
            <person name="Sharma A."/>
            <person name="Gupta V."/>
            <person name="Khurana J.P."/>
            <person name="Lal R."/>
        </authorList>
    </citation>
    <scope>NUCLEOTIDE SEQUENCE [LARGE SCALE GENOMIC DNA]</scope>
    <source>
        <strain evidence="2 3">P25</strain>
    </source>
</reference>
<gene>
    <name evidence="2" type="ORF">L288_16110</name>
</gene>
<accession>T0GG38</accession>